<dbReference type="CDD" id="cd00267">
    <property type="entry name" value="ABC_ATPase"/>
    <property type="match status" value="1"/>
</dbReference>
<dbReference type="InterPro" id="IPR003959">
    <property type="entry name" value="ATPase_AAA_core"/>
</dbReference>
<dbReference type="InterPro" id="IPR014555">
    <property type="entry name" value="RecF-like"/>
</dbReference>
<dbReference type="Proteomes" id="UP001597391">
    <property type="component" value="Unassembled WGS sequence"/>
</dbReference>
<dbReference type="Pfam" id="PF13304">
    <property type="entry name" value="AAA_21"/>
    <property type="match status" value="1"/>
</dbReference>
<dbReference type="PANTHER" id="PTHR32182">
    <property type="entry name" value="DNA REPLICATION AND REPAIR PROTEIN RECF"/>
    <property type="match status" value="1"/>
</dbReference>
<feature type="domain" description="Endonuclease GajA/Old nuclease/RecF-like AAA" evidence="2">
    <location>
        <begin position="1"/>
        <end position="45"/>
    </location>
</feature>
<dbReference type="PIRSF" id="PIRSF029347">
    <property type="entry name" value="RecF"/>
    <property type="match status" value="1"/>
</dbReference>
<keyword evidence="1" id="KW-0227">DNA damage</keyword>
<keyword evidence="1" id="KW-0742">SOS response</keyword>
<evidence type="ECO:0000313" key="5">
    <source>
        <dbReference type="Proteomes" id="UP001597391"/>
    </source>
</evidence>
<reference evidence="5" key="1">
    <citation type="journal article" date="2019" name="Int. J. Syst. Evol. Microbiol.">
        <title>The Global Catalogue of Microorganisms (GCM) 10K type strain sequencing project: providing services to taxonomists for standard genome sequencing and annotation.</title>
        <authorList>
            <consortium name="The Broad Institute Genomics Platform"/>
            <consortium name="The Broad Institute Genome Sequencing Center for Infectious Disease"/>
            <person name="Wu L."/>
            <person name="Ma J."/>
        </authorList>
    </citation>
    <scope>NUCLEOTIDE SEQUENCE [LARGE SCALE GENOMIC DNA]</scope>
    <source>
        <strain evidence="5">KCTC 33576</strain>
    </source>
</reference>
<dbReference type="SUPFAM" id="SSF52540">
    <property type="entry name" value="P-loop containing nucleoside triphosphate hydrolases"/>
    <property type="match status" value="1"/>
</dbReference>
<proteinExistence type="predicted"/>
<evidence type="ECO:0000259" key="3">
    <source>
        <dbReference type="Pfam" id="PF13304"/>
    </source>
</evidence>
<evidence type="ECO:0000313" key="4">
    <source>
        <dbReference type="EMBL" id="MFD2840544.1"/>
    </source>
</evidence>
<dbReference type="EMBL" id="JBHUOP010000003">
    <property type="protein sequence ID" value="MFD2840544.1"/>
    <property type="molecule type" value="Genomic_DNA"/>
</dbReference>
<dbReference type="Gene3D" id="3.40.50.300">
    <property type="entry name" value="P-loop containing nucleotide triphosphate hydrolases"/>
    <property type="match status" value="2"/>
</dbReference>
<keyword evidence="5" id="KW-1185">Reference proteome</keyword>
<comment type="caution">
    <text evidence="4">The sequence shown here is derived from an EMBL/GenBank/DDBJ whole genome shotgun (WGS) entry which is preliminary data.</text>
</comment>
<gene>
    <name evidence="4" type="ORF">ACFSYH_08170</name>
</gene>
<accession>A0ABW5XFL1</accession>
<protein>
    <submittedName>
        <fullName evidence="4">AAA family ATPase</fullName>
    </submittedName>
</protein>
<feature type="domain" description="ATPase AAA-type core" evidence="3">
    <location>
        <begin position="238"/>
        <end position="333"/>
    </location>
</feature>
<dbReference type="InterPro" id="IPR027417">
    <property type="entry name" value="P-loop_NTPase"/>
</dbReference>
<dbReference type="Pfam" id="PF13175">
    <property type="entry name" value="AAA_15"/>
    <property type="match status" value="1"/>
</dbReference>
<dbReference type="RefSeq" id="WP_377466410.1">
    <property type="nucleotide sequence ID" value="NZ_JBHUOP010000003.1"/>
</dbReference>
<dbReference type="PANTHER" id="PTHR32182:SF25">
    <property type="entry name" value="SLR1056 PROTEIN"/>
    <property type="match status" value="1"/>
</dbReference>
<name>A0ABW5XFL1_9MICO</name>
<sequence length="375" mass="40232">MIRTLAVENYRSLREVTVGLGQLTVVTGVNGSGKSNVYRALRLVADIVRDGALQSLVAEGGLRSALYAGRRERGKRVALRLGFATDDYSYAIDLGLPQTPAFDVPGGVLLLDPEVKNETIWHGTTLRPSAIVAERRSLAVKYRGADGKLSVLDARVQESESMLAMLASPTETPELFELRESARRWRFYDNLRTDSSAPARRPGPVSFTPVLNPSGSNFAGALATVLGSGDGLRLQAAIADAFNGAHAGLVGDDSGIARVCLHQPGLERPIGAAELSDGTLRFLLLATALLSPRPPELLVLNEPEGSLHPRLLPALAGLILSAAKRMQVVVVTHAEPLVEALAKGSTLIELENDGSETSVRGQLRFDGPDWRWPKR</sequence>
<evidence type="ECO:0000259" key="2">
    <source>
        <dbReference type="Pfam" id="PF13175"/>
    </source>
</evidence>
<dbReference type="InterPro" id="IPR041685">
    <property type="entry name" value="AAA_GajA/Old/RecF-like"/>
</dbReference>
<evidence type="ECO:0000256" key="1">
    <source>
        <dbReference type="ARBA" id="ARBA00023236"/>
    </source>
</evidence>
<organism evidence="4 5">
    <name type="scientific">Populibacterium corticicola</name>
    <dbReference type="NCBI Taxonomy" id="1812826"/>
    <lineage>
        <taxon>Bacteria</taxon>
        <taxon>Bacillati</taxon>
        <taxon>Actinomycetota</taxon>
        <taxon>Actinomycetes</taxon>
        <taxon>Micrococcales</taxon>
        <taxon>Jonesiaceae</taxon>
        <taxon>Populibacterium</taxon>
    </lineage>
</organism>